<accession>A0ABV3ZFK9</accession>
<keyword evidence="3" id="KW-0418">Kinase</keyword>
<keyword evidence="1" id="KW-0812">Transmembrane</keyword>
<comment type="caution">
    <text evidence="3">The sequence shown here is derived from an EMBL/GenBank/DDBJ whole genome shotgun (WGS) entry which is preliminary data.</text>
</comment>
<gene>
    <name evidence="3" type="ORF">QTN47_07190</name>
</gene>
<keyword evidence="1" id="KW-0472">Membrane</keyword>
<protein>
    <submittedName>
        <fullName evidence="3">Sensor histidine kinase</fullName>
    </submittedName>
</protein>
<organism evidence="3 4">
    <name type="scientific">Danxiaibacter flavus</name>
    <dbReference type="NCBI Taxonomy" id="3049108"/>
    <lineage>
        <taxon>Bacteria</taxon>
        <taxon>Pseudomonadati</taxon>
        <taxon>Bacteroidota</taxon>
        <taxon>Chitinophagia</taxon>
        <taxon>Chitinophagales</taxon>
        <taxon>Chitinophagaceae</taxon>
        <taxon>Danxiaibacter</taxon>
    </lineage>
</organism>
<evidence type="ECO:0000313" key="4">
    <source>
        <dbReference type="Proteomes" id="UP001560573"/>
    </source>
</evidence>
<dbReference type="Pfam" id="PF06580">
    <property type="entry name" value="His_kinase"/>
    <property type="match status" value="1"/>
</dbReference>
<keyword evidence="3" id="KW-0808">Transferase</keyword>
<feature type="domain" description="Signal transduction histidine kinase internal region" evidence="2">
    <location>
        <begin position="160"/>
        <end position="235"/>
    </location>
</feature>
<feature type="transmembrane region" description="Helical" evidence="1">
    <location>
        <begin position="115"/>
        <end position="139"/>
    </location>
</feature>
<evidence type="ECO:0000313" key="3">
    <source>
        <dbReference type="EMBL" id="MEX6687273.1"/>
    </source>
</evidence>
<keyword evidence="4" id="KW-1185">Reference proteome</keyword>
<dbReference type="InterPro" id="IPR010559">
    <property type="entry name" value="Sig_transdc_His_kin_internal"/>
</dbReference>
<name>A0ABV3ZFK9_9BACT</name>
<dbReference type="PANTHER" id="PTHR34220:SF7">
    <property type="entry name" value="SENSOR HISTIDINE KINASE YPDA"/>
    <property type="match status" value="1"/>
</dbReference>
<feature type="transmembrane region" description="Helical" evidence="1">
    <location>
        <begin position="43"/>
        <end position="65"/>
    </location>
</feature>
<dbReference type="Proteomes" id="UP001560573">
    <property type="component" value="Unassembled WGS sequence"/>
</dbReference>
<keyword evidence="1" id="KW-1133">Transmembrane helix</keyword>
<reference evidence="3 4" key="1">
    <citation type="submission" date="2023-07" db="EMBL/GenBank/DDBJ databases">
        <authorList>
            <person name="Lian W.-H."/>
        </authorList>
    </citation>
    <scope>NUCLEOTIDE SEQUENCE [LARGE SCALE GENOMIC DNA]</scope>
    <source>
        <strain evidence="3 4">SYSU DXS3180</strain>
    </source>
</reference>
<feature type="transmembrane region" description="Helical" evidence="1">
    <location>
        <begin position="77"/>
        <end position="103"/>
    </location>
</feature>
<sequence>MEFDNDRIIPPPNRIELFYWLLLGIINPLVSGLTFFLTDFQTWLVLFLVNLALLPAYVLYARLIVPRFFFQNKNTLFIFISFSFFILVQLVLFAVCALVFHVISINDEKFHFLFTYRTVIIESLWVIINISVAVAIAYIRKTLDEKELLFDLQKENSFLKVRYLRAQLNPHFLFNTLNSIYSLSLQKSDKTPEVVIKLSDIMRYMTYECNQPRIELTKEIDFIQNYIDIEKLRHNADVRFSVEGDTKGIMIEPFLFLPFIENGFKHAFDTSFSNTFIYITIKVQPDQIVLNVINNTNLDLETQAKRINGMSMQNSKTLLELLYPGTYELDIIQTEKEESRSSSLRIKNARDRLEILYPDSHTLDVILSNNVFTVSLIIKNHFA</sequence>
<proteinExistence type="predicted"/>
<dbReference type="GO" id="GO:0016301">
    <property type="term" value="F:kinase activity"/>
    <property type="evidence" value="ECO:0007669"/>
    <property type="project" value="UniProtKB-KW"/>
</dbReference>
<evidence type="ECO:0000256" key="1">
    <source>
        <dbReference type="SAM" id="Phobius"/>
    </source>
</evidence>
<evidence type="ECO:0000259" key="2">
    <source>
        <dbReference type="Pfam" id="PF06580"/>
    </source>
</evidence>
<feature type="transmembrane region" description="Helical" evidence="1">
    <location>
        <begin position="17"/>
        <end position="37"/>
    </location>
</feature>
<dbReference type="EMBL" id="JAULBC010000002">
    <property type="protein sequence ID" value="MEX6687273.1"/>
    <property type="molecule type" value="Genomic_DNA"/>
</dbReference>
<dbReference type="InterPro" id="IPR050640">
    <property type="entry name" value="Bact_2-comp_sensor_kinase"/>
</dbReference>
<dbReference type="PANTHER" id="PTHR34220">
    <property type="entry name" value="SENSOR HISTIDINE KINASE YPDA"/>
    <property type="match status" value="1"/>
</dbReference>
<dbReference type="RefSeq" id="WP_369328677.1">
    <property type="nucleotide sequence ID" value="NZ_JAULBC010000002.1"/>
</dbReference>